<feature type="domain" description="Peptidoglycan beta-N-acetylmuramidase NamZ N-terminal" evidence="1">
    <location>
        <begin position="24"/>
        <end position="228"/>
    </location>
</feature>
<protein>
    <recommendedName>
        <fullName evidence="5">DUF1343 domain-containing protein</fullName>
    </recommendedName>
</protein>
<feature type="domain" description="Peptidoglycan beta-N-acetylmuramidase NamZ C-terminal" evidence="2">
    <location>
        <begin position="233"/>
        <end position="393"/>
    </location>
</feature>
<organism evidence="3 4">
    <name type="scientific">Candidatus Nitrosymbiomonas proteolyticus</name>
    <dbReference type="NCBI Taxonomy" id="2608984"/>
    <lineage>
        <taxon>Bacteria</taxon>
        <taxon>Bacillati</taxon>
        <taxon>Armatimonadota</taxon>
        <taxon>Armatimonadota incertae sedis</taxon>
        <taxon>Candidatus Nitrosymbiomonas</taxon>
    </lineage>
</organism>
<gene>
    <name evidence="3" type="ORF">NPRO_03340</name>
</gene>
<evidence type="ECO:0008006" key="5">
    <source>
        <dbReference type="Google" id="ProtNLM"/>
    </source>
</evidence>
<accession>A0A809R5E7</accession>
<dbReference type="GO" id="GO:0033922">
    <property type="term" value="F:peptidoglycan beta-N-acetylmuramidase activity"/>
    <property type="evidence" value="ECO:0007669"/>
    <property type="project" value="InterPro"/>
</dbReference>
<dbReference type="AlphaFoldDB" id="A0A809R5E7"/>
<evidence type="ECO:0000313" key="3">
    <source>
        <dbReference type="EMBL" id="BBO22739.1"/>
    </source>
</evidence>
<dbReference type="Proteomes" id="UP000662873">
    <property type="component" value="Chromosome"/>
</dbReference>
<evidence type="ECO:0000259" key="1">
    <source>
        <dbReference type="Pfam" id="PF07075"/>
    </source>
</evidence>
<sequence>MSQAIPGIDRLLTDHTHLIRGRRIGLLCNQATVTTSFVPLLDALLSRSRELECEVVAVFGPQHGIWGHTQDNMIEWEGYSDPRTGLPFYSLYGERREPQPNWLEGIDLFVADLPDIGSRYYTFIWTLGLCMRACERADIPVLVLDRPNPIGGARAEGFVLNPEFSSFVGLHPMPQRHGMTLGEIAQMFFQTGFARPELEVLRVVGWDRADFLDRTGIPWVMPSPNMPCLETALVYPGACLIEGTLLSEGRGTTRPFEIVGAPYIDGWRLAETLNRIGLPGVVFRPYQFLPTFQKHHDKVCQGVFTHVTDRQAFRPVLTTAALLLEVAQAYPDDFGWLPPPYEYEAEKMPIDILAGHSFLREAVEGRGNLKAVQERMDEECEAFEPLRNAARLY</sequence>
<reference evidence="3" key="1">
    <citation type="journal article" name="DNA Res.">
        <title>The physiological potential of anammox bacteria as revealed by their core genome structure.</title>
        <authorList>
            <person name="Okubo T."/>
            <person name="Toyoda A."/>
            <person name="Fukuhara K."/>
            <person name="Uchiyama I."/>
            <person name="Harigaya Y."/>
            <person name="Kuroiwa M."/>
            <person name="Suzuki T."/>
            <person name="Murakami Y."/>
            <person name="Suwa Y."/>
            <person name="Takami H."/>
        </authorList>
    </citation>
    <scope>NUCLEOTIDE SEQUENCE</scope>
    <source>
        <strain evidence="3">317325-2</strain>
    </source>
</reference>
<evidence type="ECO:0000259" key="2">
    <source>
        <dbReference type="Pfam" id="PF20732"/>
    </source>
</evidence>
<dbReference type="Pfam" id="PF20732">
    <property type="entry name" value="NamZ_C"/>
    <property type="match status" value="1"/>
</dbReference>
<dbReference type="Gene3D" id="3.90.1150.140">
    <property type="match status" value="1"/>
</dbReference>
<dbReference type="PANTHER" id="PTHR42915">
    <property type="entry name" value="HYPOTHETICAL 460 KDA PROTEIN IN FEUA-SIGW INTERGENIC REGION [PRECURSOR]"/>
    <property type="match status" value="1"/>
</dbReference>
<dbReference type="PANTHER" id="PTHR42915:SF1">
    <property type="entry name" value="PEPTIDOGLYCAN BETA-N-ACETYLMURAMIDASE NAMZ"/>
    <property type="match status" value="1"/>
</dbReference>
<dbReference type="KEGG" id="npy:NPRO_03340"/>
<proteinExistence type="predicted"/>
<dbReference type="InterPro" id="IPR048502">
    <property type="entry name" value="NamZ_N"/>
</dbReference>
<name>A0A809R5E7_9BACT</name>
<dbReference type="Gene3D" id="3.40.50.12170">
    <property type="entry name" value="Uncharacterised protein PF07075, DUF1343"/>
    <property type="match status" value="1"/>
</dbReference>
<dbReference type="EMBL" id="AP021858">
    <property type="protein sequence ID" value="BBO22739.1"/>
    <property type="molecule type" value="Genomic_DNA"/>
</dbReference>
<dbReference type="PIRSF" id="PIRSF016719">
    <property type="entry name" value="UCP016719"/>
    <property type="match status" value="1"/>
</dbReference>
<evidence type="ECO:0000313" key="4">
    <source>
        <dbReference type="Proteomes" id="UP000662873"/>
    </source>
</evidence>
<dbReference type="Pfam" id="PF07075">
    <property type="entry name" value="NamZ_N"/>
    <property type="match status" value="1"/>
</dbReference>
<dbReference type="InterPro" id="IPR008302">
    <property type="entry name" value="NamZ"/>
</dbReference>
<dbReference type="InterPro" id="IPR048503">
    <property type="entry name" value="NamZ_C"/>
</dbReference>